<evidence type="ECO:0000256" key="1">
    <source>
        <dbReference type="SAM" id="Phobius"/>
    </source>
</evidence>
<dbReference type="RefSeq" id="WP_206091243.1">
    <property type="nucleotide sequence ID" value="NZ_CP065053.1"/>
</dbReference>
<gene>
    <name evidence="2" type="ORF">IV454_09245</name>
</gene>
<protein>
    <recommendedName>
        <fullName evidence="4">Pilus assembly protein</fullName>
    </recommendedName>
</protein>
<name>A0AA49A9V4_9BURK</name>
<keyword evidence="1" id="KW-1133">Transmembrane helix</keyword>
<evidence type="ECO:0000313" key="2">
    <source>
        <dbReference type="EMBL" id="QPI51661.1"/>
    </source>
</evidence>
<dbReference type="EMBL" id="CP065053">
    <property type="protein sequence ID" value="QPI51661.1"/>
    <property type="molecule type" value="Genomic_DNA"/>
</dbReference>
<keyword evidence="3" id="KW-1185">Reference proteome</keyword>
<organism evidence="2 3">
    <name type="scientific">Massilia antarctica</name>
    <dbReference type="NCBI Taxonomy" id="2765360"/>
    <lineage>
        <taxon>Bacteria</taxon>
        <taxon>Pseudomonadati</taxon>
        <taxon>Pseudomonadota</taxon>
        <taxon>Betaproteobacteria</taxon>
        <taxon>Burkholderiales</taxon>
        <taxon>Oxalobacteraceae</taxon>
        <taxon>Telluria group</taxon>
        <taxon>Massilia</taxon>
    </lineage>
</organism>
<evidence type="ECO:0008006" key="4">
    <source>
        <dbReference type="Google" id="ProtNLM"/>
    </source>
</evidence>
<dbReference type="Proteomes" id="UP000662888">
    <property type="component" value="Chromosome"/>
</dbReference>
<keyword evidence="1" id="KW-0812">Transmembrane</keyword>
<accession>A0AA49A9V4</accession>
<evidence type="ECO:0000313" key="3">
    <source>
        <dbReference type="Proteomes" id="UP000662888"/>
    </source>
</evidence>
<feature type="transmembrane region" description="Helical" evidence="1">
    <location>
        <begin position="12"/>
        <end position="32"/>
    </location>
</feature>
<keyword evidence="1" id="KW-0472">Membrane</keyword>
<proteinExistence type="predicted"/>
<sequence>MFSIFRRRARGMAHIELALILCWMAFLLPVIFSMGRMFYVYAVLKQTAAAAAASLAAVPPGEWASSVSYSSPMKLRALHLIEQSLLDANVAPTFPLLEYDFDCNGNLMCGGDRQDTITVTLGVAIPNGYQIMTELGMSSNMAIQTSVTVPYNH</sequence>
<reference evidence="2 3" key="1">
    <citation type="submission" date="2020-11" db="EMBL/GenBank/DDBJ databases">
        <authorList>
            <person name="Sun Q."/>
        </authorList>
    </citation>
    <scope>NUCLEOTIDE SEQUENCE [LARGE SCALE GENOMIC DNA]</scope>
    <source>
        <strain evidence="2 3">P8398</strain>
    </source>
</reference>